<dbReference type="Proteomes" id="UP001284601">
    <property type="component" value="Unassembled WGS sequence"/>
</dbReference>
<dbReference type="PANTHER" id="PTHR45947:SF3">
    <property type="entry name" value="SULFOQUINOVOSYL TRANSFERASE SQD2"/>
    <property type="match status" value="1"/>
</dbReference>
<dbReference type="Pfam" id="PF00534">
    <property type="entry name" value="Glycos_transf_1"/>
    <property type="match status" value="1"/>
</dbReference>
<feature type="domain" description="Glycosyl transferase family 1" evidence="3">
    <location>
        <begin position="213"/>
        <end position="369"/>
    </location>
</feature>
<comment type="caution">
    <text evidence="5">The sequence shown here is derived from an EMBL/GenBank/DDBJ whole genome shotgun (WGS) entry which is preliminary data.</text>
</comment>
<proteinExistence type="predicted"/>
<keyword evidence="1 5" id="KW-0328">Glycosyltransferase</keyword>
<dbReference type="CDD" id="cd03801">
    <property type="entry name" value="GT4_PimA-like"/>
    <property type="match status" value="1"/>
</dbReference>
<dbReference type="SUPFAM" id="SSF53756">
    <property type="entry name" value="UDP-Glycosyltransferase/glycogen phosphorylase"/>
    <property type="match status" value="1"/>
</dbReference>
<organism evidence="5 6">
    <name type="scientific">Conexibacter stalactiti</name>
    <dbReference type="NCBI Taxonomy" id="1940611"/>
    <lineage>
        <taxon>Bacteria</taxon>
        <taxon>Bacillati</taxon>
        <taxon>Actinomycetota</taxon>
        <taxon>Thermoleophilia</taxon>
        <taxon>Solirubrobacterales</taxon>
        <taxon>Conexibacteraceae</taxon>
        <taxon>Conexibacter</taxon>
    </lineage>
</organism>
<dbReference type="PANTHER" id="PTHR45947">
    <property type="entry name" value="SULFOQUINOVOSYL TRANSFERASE SQD2"/>
    <property type="match status" value="1"/>
</dbReference>
<dbReference type="EMBL" id="JAWSTH010000061">
    <property type="protein sequence ID" value="MDW5596663.1"/>
    <property type="molecule type" value="Genomic_DNA"/>
</dbReference>
<accession>A0ABU4HTN1</accession>
<name>A0ABU4HTN1_9ACTN</name>
<gene>
    <name evidence="5" type="ORF">R7226_20110</name>
</gene>
<evidence type="ECO:0000256" key="1">
    <source>
        <dbReference type="ARBA" id="ARBA00022676"/>
    </source>
</evidence>
<evidence type="ECO:0000259" key="4">
    <source>
        <dbReference type="Pfam" id="PF13579"/>
    </source>
</evidence>
<keyword evidence="2 5" id="KW-0808">Transferase</keyword>
<evidence type="ECO:0000256" key="2">
    <source>
        <dbReference type="ARBA" id="ARBA00022679"/>
    </source>
</evidence>
<reference evidence="6" key="1">
    <citation type="submission" date="2023-07" db="EMBL/GenBank/DDBJ databases">
        <title>Conexibacter stalactiti sp. nov., isolated from stalactites in a lava cave and emended description of the genus Conexibacter.</title>
        <authorList>
            <person name="Lee S.D."/>
        </authorList>
    </citation>
    <scope>NUCLEOTIDE SEQUENCE [LARGE SCALE GENOMIC DNA]</scope>
    <source>
        <strain evidence="6">KCTC 39840</strain>
    </source>
</reference>
<dbReference type="Gene3D" id="3.40.50.2000">
    <property type="entry name" value="Glycogen Phosphorylase B"/>
    <property type="match status" value="2"/>
</dbReference>
<evidence type="ECO:0000259" key="3">
    <source>
        <dbReference type="Pfam" id="PF00534"/>
    </source>
</evidence>
<protein>
    <submittedName>
        <fullName evidence="5">Glycosyltransferase family 4 protein</fullName>
        <ecNumber evidence="5">2.4.-.-</ecNumber>
    </submittedName>
</protein>
<sequence length="396" mass="43966">MAATRVLILSWEYPPLIEGGLARHVRKLSEQLVARGVEVHVLTRGDARGLAEQEMDGVFVHRVSEPRKPADLDEFVSWIEQMNGDMVAAGLELGARMTFDLVHGHDWLVAQAGDELSRRLRTPWVVTIHATEYGRHQGWVDKHPQSHIHGVETWMANKADAVITCSHYMRDHVSDIYGLDDQRVAVIPNGIDPLDLQPVEDLDALRGRFAQPHERLVLLVGRLVYEKGFQIALEALPGVIERLGDVRFLVAGSGTAETELREQADKLGLLEHGTFLGWIGDDVLHSLYRIADLTVVPSIYEPFGLVALEAMASGCPTIVADTGGLREVVPNENVGLRFRSRDPGSLAAMMERVLSDEPLREQLIAEASEHVLSFDWADIARQTAEVYGELRRGLAV</sequence>
<keyword evidence="6" id="KW-1185">Reference proteome</keyword>
<dbReference type="Pfam" id="PF13579">
    <property type="entry name" value="Glyco_trans_4_4"/>
    <property type="match status" value="1"/>
</dbReference>
<dbReference type="RefSeq" id="WP_318599100.1">
    <property type="nucleotide sequence ID" value="NZ_JAWSTH010000061.1"/>
</dbReference>
<evidence type="ECO:0000313" key="5">
    <source>
        <dbReference type="EMBL" id="MDW5596663.1"/>
    </source>
</evidence>
<dbReference type="InterPro" id="IPR001296">
    <property type="entry name" value="Glyco_trans_1"/>
</dbReference>
<dbReference type="GO" id="GO:0016757">
    <property type="term" value="F:glycosyltransferase activity"/>
    <property type="evidence" value="ECO:0007669"/>
    <property type="project" value="UniProtKB-KW"/>
</dbReference>
<evidence type="ECO:0000313" key="6">
    <source>
        <dbReference type="Proteomes" id="UP001284601"/>
    </source>
</evidence>
<dbReference type="InterPro" id="IPR050194">
    <property type="entry name" value="Glycosyltransferase_grp1"/>
</dbReference>
<feature type="domain" description="Glycosyltransferase subfamily 4-like N-terminal" evidence="4">
    <location>
        <begin position="19"/>
        <end position="190"/>
    </location>
</feature>
<dbReference type="EC" id="2.4.-.-" evidence="5"/>
<dbReference type="InterPro" id="IPR028098">
    <property type="entry name" value="Glyco_trans_4-like_N"/>
</dbReference>
<reference evidence="5 6" key="2">
    <citation type="submission" date="2023-10" db="EMBL/GenBank/DDBJ databases">
        <authorList>
            <person name="Han X.F."/>
        </authorList>
    </citation>
    <scope>NUCLEOTIDE SEQUENCE [LARGE SCALE GENOMIC DNA]</scope>
    <source>
        <strain evidence="5 6">KCTC 39840</strain>
    </source>
</reference>